<gene>
    <name evidence="2" type="ORF">RHGRI_033441</name>
</gene>
<accession>A0AAV6I122</accession>
<dbReference type="EMBL" id="JACTNZ010000012">
    <property type="protein sequence ID" value="KAG5520874.1"/>
    <property type="molecule type" value="Genomic_DNA"/>
</dbReference>
<comment type="caution">
    <text evidence="2">The sequence shown here is derived from an EMBL/GenBank/DDBJ whole genome shotgun (WGS) entry which is preliminary data.</text>
</comment>
<dbReference type="Pfam" id="PF13966">
    <property type="entry name" value="zf-RVT"/>
    <property type="match status" value="1"/>
</dbReference>
<keyword evidence="3" id="KW-1185">Reference proteome</keyword>
<dbReference type="Proteomes" id="UP000823749">
    <property type="component" value="Chromosome 12"/>
</dbReference>
<feature type="domain" description="Reverse transcriptase zinc-binding" evidence="1">
    <location>
        <begin position="108"/>
        <end position="195"/>
    </location>
</feature>
<sequence>MGECIIQGFNFKVNSGTTIKFWEHKWLGEESLRAVFPTLYGLSAQKEVMIADMINDQDQNYWKFQFTRVLQPWEEDQLQTLSQLLSVVQLQDDSEDCLQWKWSKDLSFSVKLAYSKWEDQSFLENKELLSLWRNICPPKTELFAWMAVQDCIAAKTVLVRRGVIPGDQATCTFCKSEEESPSHLLLHCHFSWEIWSEIIAWWNLVWICPQSLMQVFHFWSNIRFRNLEKLCWYASYYATIWTIWTSRNESVFKHKVWTVEEIVELVKTRVAIWIKGKYDIKDYSVDDFRCNLAAIRRVRI</sequence>
<proteinExistence type="predicted"/>
<protein>
    <recommendedName>
        <fullName evidence="1">Reverse transcriptase zinc-binding domain-containing protein</fullName>
    </recommendedName>
</protein>
<dbReference type="InterPro" id="IPR026960">
    <property type="entry name" value="RVT-Znf"/>
</dbReference>
<dbReference type="AlphaFoldDB" id="A0AAV6I122"/>
<evidence type="ECO:0000313" key="3">
    <source>
        <dbReference type="Proteomes" id="UP000823749"/>
    </source>
</evidence>
<evidence type="ECO:0000259" key="1">
    <source>
        <dbReference type="Pfam" id="PF13966"/>
    </source>
</evidence>
<dbReference type="PANTHER" id="PTHR36617:SF15">
    <property type="entry name" value="REVERSE TRANSCRIPTASE ZINC-BINDING DOMAIN-CONTAINING PROTEIN"/>
    <property type="match status" value="1"/>
</dbReference>
<name>A0AAV6I122_9ERIC</name>
<reference evidence="2" key="1">
    <citation type="submission" date="2020-08" db="EMBL/GenBank/DDBJ databases">
        <title>Plant Genome Project.</title>
        <authorList>
            <person name="Zhang R.-G."/>
        </authorList>
    </citation>
    <scope>NUCLEOTIDE SEQUENCE</scope>
    <source>
        <strain evidence="2">WSP0</strain>
        <tissue evidence="2">Leaf</tissue>
    </source>
</reference>
<dbReference type="PANTHER" id="PTHR36617">
    <property type="entry name" value="PROTEIN, PUTATIVE-RELATED"/>
    <property type="match status" value="1"/>
</dbReference>
<organism evidence="2 3">
    <name type="scientific">Rhododendron griersonianum</name>
    <dbReference type="NCBI Taxonomy" id="479676"/>
    <lineage>
        <taxon>Eukaryota</taxon>
        <taxon>Viridiplantae</taxon>
        <taxon>Streptophyta</taxon>
        <taxon>Embryophyta</taxon>
        <taxon>Tracheophyta</taxon>
        <taxon>Spermatophyta</taxon>
        <taxon>Magnoliopsida</taxon>
        <taxon>eudicotyledons</taxon>
        <taxon>Gunneridae</taxon>
        <taxon>Pentapetalae</taxon>
        <taxon>asterids</taxon>
        <taxon>Ericales</taxon>
        <taxon>Ericaceae</taxon>
        <taxon>Ericoideae</taxon>
        <taxon>Rhodoreae</taxon>
        <taxon>Rhododendron</taxon>
    </lineage>
</organism>
<evidence type="ECO:0000313" key="2">
    <source>
        <dbReference type="EMBL" id="KAG5520874.1"/>
    </source>
</evidence>